<dbReference type="EMBL" id="PVNE01000020">
    <property type="protein sequence ID" value="PRX39819.1"/>
    <property type="molecule type" value="Genomic_DNA"/>
</dbReference>
<evidence type="ECO:0008006" key="4">
    <source>
        <dbReference type="Google" id="ProtNLM"/>
    </source>
</evidence>
<feature type="transmembrane region" description="Helical" evidence="1">
    <location>
        <begin position="141"/>
        <end position="162"/>
    </location>
</feature>
<keyword evidence="1" id="KW-1133">Transmembrane helix</keyword>
<feature type="transmembrane region" description="Helical" evidence="1">
    <location>
        <begin position="54"/>
        <end position="76"/>
    </location>
</feature>
<reference evidence="2 3" key="1">
    <citation type="submission" date="2018-03" db="EMBL/GenBank/DDBJ databases">
        <title>Genomic Encyclopedia of Archaeal and Bacterial Type Strains, Phase II (KMG-II): from individual species to whole genera.</title>
        <authorList>
            <person name="Goeker M."/>
        </authorList>
    </citation>
    <scope>NUCLEOTIDE SEQUENCE [LARGE SCALE GENOMIC DNA]</scope>
    <source>
        <strain evidence="2 3">DSM 44946</strain>
    </source>
</reference>
<feature type="transmembrane region" description="Helical" evidence="1">
    <location>
        <begin position="82"/>
        <end position="102"/>
    </location>
</feature>
<feature type="transmembrane region" description="Helical" evidence="1">
    <location>
        <begin position="174"/>
        <end position="194"/>
    </location>
</feature>
<proteinExistence type="predicted"/>
<keyword evidence="1" id="KW-0472">Membrane</keyword>
<gene>
    <name evidence="2" type="ORF">CLV97_12064</name>
</gene>
<organism evidence="2 3">
    <name type="scientific">Planifilum fimeticola</name>
    <dbReference type="NCBI Taxonomy" id="201975"/>
    <lineage>
        <taxon>Bacteria</taxon>
        <taxon>Bacillati</taxon>
        <taxon>Bacillota</taxon>
        <taxon>Bacilli</taxon>
        <taxon>Bacillales</taxon>
        <taxon>Thermoactinomycetaceae</taxon>
        <taxon>Planifilum</taxon>
    </lineage>
</organism>
<keyword evidence="3" id="KW-1185">Reference proteome</keyword>
<protein>
    <recommendedName>
        <fullName evidence="4">CNNM transmembrane domain-containing protein</fullName>
    </recommendedName>
</protein>
<dbReference type="AlphaFoldDB" id="A0A2T0LCR8"/>
<comment type="caution">
    <text evidence="2">The sequence shown here is derived from an EMBL/GenBank/DDBJ whole genome shotgun (WGS) entry which is preliminary data.</text>
</comment>
<evidence type="ECO:0000256" key="1">
    <source>
        <dbReference type="SAM" id="Phobius"/>
    </source>
</evidence>
<accession>A0A2T0LCR8</accession>
<evidence type="ECO:0000313" key="3">
    <source>
        <dbReference type="Proteomes" id="UP000237797"/>
    </source>
</evidence>
<name>A0A2T0LCR8_9BACL</name>
<evidence type="ECO:0000313" key="2">
    <source>
        <dbReference type="EMBL" id="PRX39819.1"/>
    </source>
</evidence>
<keyword evidence="1" id="KW-0812">Transmembrane</keyword>
<sequence>MRISCVRWRTMPERGWSSRDLLPALERPAFYCRRVRGGELVSAMSELLRKSVRWAAFIGFVTALMAMVMTVVSTALLNGVSWSGGLLVVLVIVAINVVFDMLGTAAAAGTERPFHAMAAKKVPGARHAIAILRRADQFSNFCNDVIGDICGIISGAAAFAVVGSLVMDVGGDRTVWDVFLVSVISALTVGWKALGKTLSIHYANPIIFQVGKLFFFLEDKLHIRLFNAKNNRKRKRKRGVSRAPRKN</sequence>
<dbReference type="Proteomes" id="UP000237797">
    <property type="component" value="Unassembled WGS sequence"/>
</dbReference>